<dbReference type="GO" id="GO:0004520">
    <property type="term" value="F:DNA endonuclease activity"/>
    <property type="evidence" value="ECO:0007669"/>
    <property type="project" value="TreeGrafter"/>
</dbReference>
<dbReference type="Proteomes" id="UP000528457">
    <property type="component" value="Unassembled WGS sequence"/>
</dbReference>
<name>A0A7X0MV25_9GAMM</name>
<dbReference type="InterPro" id="IPR047688">
    <property type="entry name" value="Endonuc_SmrA"/>
</dbReference>
<proteinExistence type="predicted"/>
<keyword evidence="3" id="KW-0378">Hydrolase</keyword>
<dbReference type="NCBIfam" id="NF033154">
    <property type="entry name" value="endonuc_SmrA"/>
    <property type="match status" value="1"/>
</dbReference>
<accession>A0A7X0MV25</accession>
<dbReference type="PANTHER" id="PTHR35562:SF2">
    <property type="entry name" value="DNA ENDONUCLEASE SMRA-RELATED"/>
    <property type="match status" value="1"/>
</dbReference>
<dbReference type="SUPFAM" id="SSF160443">
    <property type="entry name" value="SMR domain-like"/>
    <property type="match status" value="1"/>
</dbReference>
<gene>
    <name evidence="3" type="ORF">HNR48_000913</name>
</gene>
<keyword evidence="3" id="KW-0540">Nuclease</keyword>
<dbReference type="InterPro" id="IPR002625">
    <property type="entry name" value="Smr_dom"/>
</dbReference>
<dbReference type="InterPro" id="IPR036063">
    <property type="entry name" value="Smr_dom_sf"/>
</dbReference>
<feature type="domain" description="Smr" evidence="2">
    <location>
        <begin position="95"/>
        <end position="175"/>
    </location>
</feature>
<dbReference type="Pfam" id="PF01713">
    <property type="entry name" value="Smr"/>
    <property type="match status" value="1"/>
</dbReference>
<comment type="caution">
    <text evidence="3">The sequence shown here is derived from an EMBL/GenBank/DDBJ whole genome shotgun (WGS) entry which is preliminary data.</text>
</comment>
<keyword evidence="4" id="KW-1185">Reference proteome</keyword>
<evidence type="ECO:0000313" key="3">
    <source>
        <dbReference type="EMBL" id="MBB6520635.1"/>
    </source>
</evidence>
<evidence type="ECO:0000259" key="2">
    <source>
        <dbReference type="PROSITE" id="PS50828"/>
    </source>
</evidence>
<dbReference type="PROSITE" id="PS50828">
    <property type="entry name" value="SMR"/>
    <property type="match status" value="1"/>
</dbReference>
<dbReference type="EMBL" id="JACHHT010000001">
    <property type="protein sequence ID" value="MBB6520635.1"/>
    <property type="molecule type" value="Genomic_DNA"/>
</dbReference>
<protein>
    <submittedName>
        <fullName evidence="3">DNA-nicking Smr family endonuclease</fullName>
    </submittedName>
</protein>
<dbReference type="InParanoid" id="A0A7X0MV25"/>
<evidence type="ECO:0000313" key="4">
    <source>
        <dbReference type="Proteomes" id="UP000528457"/>
    </source>
</evidence>
<evidence type="ECO:0000256" key="1">
    <source>
        <dbReference type="SAM" id="MobiDB-lite"/>
    </source>
</evidence>
<dbReference type="PANTHER" id="PTHR35562">
    <property type="entry name" value="DNA ENDONUCLEASE SMRA-RELATED"/>
    <property type="match status" value="1"/>
</dbReference>
<organism evidence="3 4">
    <name type="scientific">Pseudoteredinibacter isoporae</name>
    <dbReference type="NCBI Taxonomy" id="570281"/>
    <lineage>
        <taxon>Bacteria</taxon>
        <taxon>Pseudomonadati</taxon>
        <taxon>Pseudomonadota</taxon>
        <taxon>Gammaproteobacteria</taxon>
        <taxon>Cellvibrionales</taxon>
        <taxon>Cellvibrionaceae</taxon>
        <taxon>Pseudoteredinibacter</taxon>
    </lineage>
</organism>
<feature type="compositionally biased region" description="Basic and acidic residues" evidence="1">
    <location>
        <begin position="180"/>
        <end position="191"/>
    </location>
</feature>
<keyword evidence="3" id="KW-0255">Endonuclease</keyword>
<dbReference type="SMART" id="SM00463">
    <property type="entry name" value="SMR"/>
    <property type="match status" value="1"/>
</dbReference>
<feature type="region of interest" description="Disordered" evidence="1">
    <location>
        <begin position="172"/>
        <end position="191"/>
    </location>
</feature>
<dbReference type="Gene3D" id="3.30.1370.110">
    <property type="match status" value="1"/>
</dbReference>
<dbReference type="AlphaFoldDB" id="A0A7X0MV25"/>
<feature type="region of interest" description="Disordered" evidence="1">
    <location>
        <begin position="1"/>
        <end position="56"/>
    </location>
</feature>
<reference evidence="3 4" key="1">
    <citation type="submission" date="2020-08" db="EMBL/GenBank/DDBJ databases">
        <title>Genomic Encyclopedia of Type Strains, Phase IV (KMG-IV): sequencing the most valuable type-strain genomes for metagenomic binning, comparative biology and taxonomic classification.</title>
        <authorList>
            <person name="Goeker M."/>
        </authorList>
    </citation>
    <scope>NUCLEOTIDE SEQUENCE [LARGE SCALE GENOMIC DNA]</scope>
    <source>
        <strain evidence="3 4">DSM 22368</strain>
    </source>
</reference>
<sequence length="191" mass="21731">MSDDEDFFRQSMADVQPIKQPKRVNLKSSKTQSPGLEHRKKAAVEEMPSHQGDPLSDECIEPIDPLEIIGFQRPGVQHGVYKNLRLGKYQIEARLDLHHMTIEQGRRAVYQFVKDCLAHDIRCSLITHGKGEGRQQSGLLKSAVAHWLPQIDAVLAFHSAQKHHGGAGATYVMLKKSDRKRQENMERFSKR</sequence>
<dbReference type="RefSeq" id="WP_166850667.1">
    <property type="nucleotide sequence ID" value="NZ_JAAONY010000001.1"/>
</dbReference>
<dbReference type="FunCoup" id="A0A7X0MV25">
    <property type="interactions" value="38"/>
</dbReference>